<evidence type="ECO:0000256" key="3">
    <source>
        <dbReference type="ARBA" id="ARBA00022737"/>
    </source>
</evidence>
<comment type="subcellular location">
    <subcellularLocation>
        <location evidence="1">Nucleus</location>
    </subcellularLocation>
</comment>
<keyword evidence="8" id="KW-0539">Nucleus</keyword>
<dbReference type="Proteomes" id="UP001237642">
    <property type="component" value="Unassembled WGS sequence"/>
</dbReference>
<keyword evidence="3" id="KW-0677">Repeat</keyword>
<sequence>MSSYAHLLNSSSSDDIFTGYVYPTLSSPNDNNLFTIPCGLSPADLLDSPVLFSSSNILPSPTTGTSSYQEFNWNIDSISNNNKREQGVIKQEQNYYSDFTTIPNEQAPWIYQNFTKKDGHPIIKSEFQPMRSFSPDIASTLTTQCDQPSQPVREKKRSEDKFNWRKYGQKQVKGSENPRSYYKCTYPKCPMRKIVETSVEGHITEIIYKGSHTHPIPLSTKRSSSSPASSEAMILSANEIPDQSYGLLGSAQEDSAATPENSSISIVDDDAEQNSQRSMSEFDDDEPDAKRWRTDSENEIVSAPGSRTVREPRVVVQTISDIDILDDGYRWRKYGQKVVKGNPNPRSYYKCTNSGCLVTKQVERASHDLKAVITTYQGKHNHDTPAAQRCGNHSVNKTMLTNGPVATRPSVTPNLTNSSLNNSLQSFGAPTFEGQEPYTLEMLQGMGSFGFSEYENQIL</sequence>
<evidence type="ECO:0000256" key="8">
    <source>
        <dbReference type="ARBA" id="ARBA00023242"/>
    </source>
</evidence>
<proteinExistence type="inferred from homology"/>
<evidence type="ECO:0000256" key="9">
    <source>
        <dbReference type="ARBA" id="ARBA00061157"/>
    </source>
</evidence>
<feature type="region of interest" description="Disordered" evidence="10">
    <location>
        <begin position="251"/>
        <end position="299"/>
    </location>
</feature>
<reference evidence="12" key="1">
    <citation type="submission" date="2023-02" db="EMBL/GenBank/DDBJ databases">
        <title>Genome of toxic invasive species Heracleum sosnowskyi carries increased number of genes despite the absence of recent whole-genome duplications.</title>
        <authorList>
            <person name="Schelkunov M."/>
            <person name="Shtratnikova V."/>
            <person name="Makarenko M."/>
            <person name="Klepikova A."/>
            <person name="Omelchenko D."/>
            <person name="Novikova G."/>
            <person name="Obukhova E."/>
            <person name="Bogdanov V."/>
            <person name="Penin A."/>
            <person name="Logacheva M."/>
        </authorList>
    </citation>
    <scope>NUCLEOTIDE SEQUENCE</scope>
    <source>
        <strain evidence="12">Hsosn_3</strain>
        <tissue evidence="12">Leaf</tissue>
    </source>
</reference>
<dbReference type="EMBL" id="JAUIZM010000011">
    <property type="protein sequence ID" value="KAK1354436.1"/>
    <property type="molecule type" value="Genomic_DNA"/>
</dbReference>
<comment type="caution">
    <text evidence="12">The sequence shown here is derived from an EMBL/GenBank/DDBJ whole genome shotgun (WGS) entry which is preliminary data.</text>
</comment>
<evidence type="ECO:0000256" key="10">
    <source>
        <dbReference type="SAM" id="MobiDB-lite"/>
    </source>
</evidence>
<dbReference type="FunFam" id="2.20.25.80:FF:000006">
    <property type="entry name" value="WRKY transcription factor"/>
    <property type="match status" value="1"/>
</dbReference>
<evidence type="ECO:0000256" key="1">
    <source>
        <dbReference type="ARBA" id="ARBA00004123"/>
    </source>
</evidence>
<dbReference type="SMART" id="SM00774">
    <property type="entry name" value="WRKY"/>
    <property type="match status" value="2"/>
</dbReference>
<evidence type="ECO:0000313" key="13">
    <source>
        <dbReference type="Proteomes" id="UP001237642"/>
    </source>
</evidence>
<dbReference type="PANTHER" id="PTHR31221:SF1">
    <property type="entry name" value="WRKY TRANSCRIPTION FACTOR 33-RELATED"/>
    <property type="match status" value="1"/>
</dbReference>
<dbReference type="InterPro" id="IPR003657">
    <property type="entry name" value="WRKY_dom"/>
</dbReference>
<feature type="compositionally biased region" description="Polar residues" evidence="10">
    <location>
        <begin position="252"/>
        <end position="265"/>
    </location>
</feature>
<keyword evidence="6" id="KW-0238">DNA-binding</keyword>
<dbReference type="Pfam" id="PF03106">
    <property type="entry name" value="WRKY"/>
    <property type="match status" value="2"/>
</dbReference>
<dbReference type="GO" id="GO:0005634">
    <property type="term" value="C:nucleus"/>
    <property type="evidence" value="ECO:0007669"/>
    <property type="project" value="UniProtKB-SubCell"/>
</dbReference>
<evidence type="ECO:0000256" key="7">
    <source>
        <dbReference type="ARBA" id="ARBA00023163"/>
    </source>
</evidence>
<comment type="similarity">
    <text evidence="9">Belongs to the WRKY group I family.</text>
</comment>
<keyword evidence="7" id="KW-0804">Transcription</keyword>
<feature type="domain" description="WRKY" evidence="11">
    <location>
        <begin position="320"/>
        <end position="385"/>
    </location>
</feature>
<dbReference type="GO" id="GO:0003700">
    <property type="term" value="F:DNA-binding transcription factor activity"/>
    <property type="evidence" value="ECO:0007669"/>
    <property type="project" value="InterPro"/>
</dbReference>
<evidence type="ECO:0000256" key="5">
    <source>
        <dbReference type="ARBA" id="ARBA00023015"/>
    </source>
</evidence>
<accession>A0AAD8LYZ2</accession>
<evidence type="ECO:0000256" key="2">
    <source>
        <dbReference type="ARBA" id="ARBA00022723"/>
    </source>
</evidence>
<evidence type="ECO:0000256" key="4">
    <source>
        <dbReference type="ARBA" id="ARBA00022833"/>
    </source>
</evidence>
<feature type="region of interest" description="Disordered" evidence="10">
    <location>
        <begin position="148"/>
        <end position="170"/>
    </location>
</feature>
<feature type="domain" description="WRKY" evidence="11">
    <location>
        <begin position="153"/>
        <end position="217"/>
    </location>
</feature>
<dbReference type="AlphaFoldDB" id="A0AAD8LYZ2"/>
<protein>
    <submittedName>
        <fullName evidence="12">WRKY transcription factor</fullName>
    </submittedName>
</protein>
<dbReference type="PROSITE" id="PS50811">
    <property type="entry name" value="WRKY"/>
    <property type="match status" value="2"/>
</dbReference>
<dbReference type="InterPro" id="IPR036576">
    <property type="entry name" value="WRKY_dom_sf"/>
</dbReference>
<gene>
    <name evidence="12" type="ORF">POM88_047692</name>
</gene>
<dbReference type="Gene3D" id="2.20.25.80">
    <property type="entry name" value="WRKY domain"/>
    <property type="match status" value="2"/>
</dbReference>
<dbReference type="GO" id="GO:0046872">
    <property type="term" value="F:metal ion binding"/>
    <property type="evidence" value="ECO:0007669"/>
    <property type="project" value="UniProtKB-KW"/>
</dbReference>
<dbReference type="GO" id="GO:0043565">
    <property type="term" value="F:sequence-specific DNA binding"/>
    <property type="evidence" value="ECO:0007669"/>
    <property type="project" value="InterPro"/>
</dbReference>
<keyword evidence="4" id="KW-0862">Zinc</keyword>
<evidence type="ECO:0000313" key="12">
    <source>
        <dbReference type="EMBL" id="KAK1354436.1"/>
    </source>
</evidence>
<dbReference type="PANTHER" id="PTHR31221">
    <property type="entry name" value="WRKY TRANSCRIPTION FACTOR PROTEIN 1-RELATED"/>
    <property type="match status" value="1"/>
</dbReference>
<evidence type="ECO:0000256" key="6">
    <source>
        <dbReference type="ARBA" id="ARBA00023125"/>
    </source>
</evidence>
<keyword evidence="13" id="KW-1185">Reference proteome</keyword>
<organism evidence="12 13">
    <name type="scientific">Heracleum sosnowskyi</name>
    <dbReference type="NCBI Taxonomy" id="360622"/>
    <lineage>
        <taxon>Eukaryota</taxon>
        <taxon>Viridiplantae</taxon>
        <taxon>Streptophyta</taxon>
        <taxon>Embryophyta</taxon>
        <taxon>Tracheophyta</taxon>
        <taxon>Spermatophyta</taxon>
        <taxon>Magnoliopsida</taxon>
        <taxon>eudicotyledons</taxon>
        <taxon>Gunneridae</taxon>
        <taxon>Pentapetalae</taxon>
        <taxon>asterids</taxon>
        <taxon>campanulids</taxon>
        <taxon>Apiales</taxon>
        <taxon>Apiaceae</taxon>
        <taxon>Apioideae</taxon>
        <taxon>apioid superclade</taxon>
        <taxon>Tordylieae</taxon>
        <taxon>Tordyliinae</taxon>
        <taxon>Heracleum</taxon>
    </lineage>
</organism>
<feature type="compositionally biased region" description="Basic and acidic residues" evidence="10">
    <location>
        <begin position="152"/>
        <end position="163"/>
    </location>
</feature>
<reference evidence="12" key="2">
    <citation type="submission" date="2023-05" db="EMBL/GenBank/DDBJ databases">
        <authorList>
            <person name="Schelkunov M.I."/>
        </authorList>
    </citation>
    <scope>NUCLEOTIDE SEQUENCE</scope>
    <source>
        <strain evidence="12">Hsosn_3</strain>
        <tissue evidence="12">Leaf</tissue>
    </source>
</reference>
<keyword evidence="2" id="KW-0479">Metal-binding</keyword>
<dbReference type="FunFam" id="2.20.25.80:FF:000003">
    <property type="entry name" value="WRKY transcription factor 57"/>
    <property type="match status" value="1"/>
</dbReference>
<name>A0AAD8LYZ2_9APIA</name>
<evidence type="ECO:0000259" key="11">
    <source>
        <dbReference type="PROSITE" id="PS50811"/>
    </source>
</evidence>
<keyword evidence="5" id="KW-0805">Transcription regulation</keyword>
<dbReference type="SUPFAM" id="SSF118290">
    <property type="entry name" value="WRKY DNA-binding domain"/>
    <property type="match status" value="2"/>
</dbReference>
<dbReference type="InterPro" id="IPR044810">
    <property type="entry name" value="WRKY_plant"/>
</dbReference>